<protein>
    <submittedName>
        <fullName evidence="2">Uncharacterized protein</fullName>
    </submittedName>
</protein>
<reference evidence="2" key="1">
    <citation type="submission" date="2023-04" db="EMBL/GenBank/DDBJ databases">
        <title>Black Yeasts Isolated from many extreme environments.</title>
        <authorList>
            <person name="Coleine C."/>
            <person name="Stajich J.E."/>
            <person name="Selbmann L."/>
        </authorList>
    </citation>
    <scope>NUCLEOTIDE SEQUENCE</scope>
    <source>
        <strain evidence="2">CCFEE 5312</strain>
    </source>
</reference>
<comment type="caution">
    <text evidence="2">The sequence shown here is derived from an EMBL/GenBank/DDBJ whole genome shotgun (WGS) entry which is preliminary data.</text>
</comment>
<accession>A0AAJ0GCJ7</accession>
<proteinExistence type="predicted"/>
<feature type="region of interest" description="Disordered" evidence="1">
    <location>
        <begin position="70"/>
        <end position="120"/>
    </location>
</feature>
<evidence type="ECO:0000313" key="3">
    <source>
        <dbReference type="Proteomes" id="UP001271007"/>
    </source>
</evidence>
<sequence length="183" mass="20943">MATNPRLRVILKLPVDRLVWEARRQLACETKRQIDATPALPTWALPFRLKASQRGDGSFKGISEPVPVALPLKDQRRSEDNRSVAEPKMVVEREATKRPTRSQSQPTDPKPQTFCTSPTIAKRKRELPTIRFDSASKRSKLNHHAREGVFRFFDLPAELRDKVYDYCVSEAKNVHILGTRQAE</sequence>
<organism evidence="2 3">
    <name type="scientific">Extremus antarcticus</name>
    <dbReference type="NCBI Taxonomy" id="702011"/>
    <lineage>
        <taxon>Eukaryota</taxon>
        <taxon>Fungi</taxon>
        <taxon>Dikarya</taxon>
        <taxon>Ascomycota</taxon>
        <taxon>Pezizomycotina</taxon>
        <taxon>Dothideomycetes</taxon>
        <taxon>Dothideomycetidae</taxon>
        <taxon>Mycosphaerellales</taxon>
        <taxon>Extremaceae</taxon>
        <taxon>Extremus</taxon>
    </lineage>
</organism>
<evidence type="ECO:0000313" key="2">
    <source>
        <dbReference type="EMBL" id="KAK3054146.1"/>
    </source>
</evidence>
<gene>
    <name evidence="2" type="ORF">LTR09_004924</name>
</gene>
<evidence type="ECO:0000256" key="1">
    <source>
        <dbReference type="SAM" id="MobiDB-lite"/>
    </source>
</evidence>
<name>A0AAJ0GCJ7_9PEZI</name>
<dbReference type="Proteomes" id="UP001271007">
    <property type="component" value="Unassembled WGS sequence"/>
</dbReference>
<dbReference type="EMBL" id="JAWDJX010000013">
    <property type="protein sequence ID" value="KAK3054146.1"/>
    <property type="molecule type" value="Genomic_DNA"/>
</dbReference>
<keyword evidence="3" id="KW-1185">Reference proteome</keyword>
<feature type="compositionally biased region" description="Basic and acidic residues" evidence="1">
    <location>
        <begin position="73"/>
        <end position="97"/>
    </location>
</feature>
<dbReference type="AlphaFoldDB" id="A0AAJ0GCJ7"/>